<dbReference type="PANTHER" id="PTHR24345:SF91">
    <property type="entry name" value="SERINE_THREONINE-PROTEIN KINASE PLK4"/>
    <property type="match status" value="1"/>
</dbReference>
<accession>A0A024UT55</accession>
<dbReference type="InterPro" id="IPR008271">
    <property type="entry name" value="Ser/Thr_kinase_AS"/>
</dbReference>
<dbReference type="SUPFAM" id="SSF56112">
    <property type="entry name" value="Protein kinase-like (PK-like)"/>
    <property type="match status" value="1"/>
</dbReference>
<keyword evidence="4 9" id="KW-0418">Kinase</keyword>
<feature type="binding site" evidence="6">
    <location>
        <position position="37"/>
    </location>
    <ligand>
        <name>ATP</name>
        <dbReference type="ChEBI" id="CHEBI:30616"/>
    </ligand>
</feature>
<feature type="domain" description="Protein kinase" evidence="8">
    <location>
        <begin position="8"/>
        <end position="272"/>
    </location>
</feature>
<dbReference type="InterPro" id="IPR000719">
    <property type="entry name" value="Prot_kinase_dom"/>
</dbReference>
<evidence type="ECO:0000313" key="9">
    <source>
        <dbReference type="EMBL" id="ETW09140.1"/>
    </source>
</evidence>
<protein>
    <submittedName>
        <fullName evidence="9">PLK protein kinase</fullName>
    </submittedName>
</protein>
<dbReference type="PROSITE" id="PS00108">
    <property type="entry name" value="PROTEIN_KINASE_ST"/>
    <property type="match status" value="1"/>
</dbReference>
<keyword evidence="3 6" id="KW-0547">Nucleotide-binding</keyword>
<dbReference type="GO" id="GO:0005634">
    <property type="term" value="C:nucleus"/>
    <property type="evidence" value="ECO:0007669"/>
    <property type="project" value="TreeGrafter"/>
</dbReference>
<dbReference type="PANTHER" id="PTHR24345">
    <property type="entry name" value="SERINE/THREONINE-PROTEIN KINASE PLK"/>
    <property type="match status" value="1"/>
</dbReference>
<evidence type="ECO:0000256" key="3">
    <source>
        <dbReference type="ARBA" id="ARBA00022741"/>
    </source>
</evidence>
<dbReference type="AlphaFoldDB" id="A0A024UT55"/>
<dbReference type="Gene3D" id="1.10.510.10">
    <property type="entry name" value="Transferase(Phosphotransferase) domain 1"/>
    <property type="match status" value="1"/>
</dbReference>
<dbReference type="EMBL" id="KI913953">
    <property type="protein sequence ID" value="ETW09140.1"/>
    <property type="molecule type" value="Genomic_DNA"/>
</dbReference>
<dbReference type="STRING" id="157072.A0A024UT55"/>
<feature type="region of interest" description="Disordered" evidence="7">
    <location>
        <begin position="278"/>
        <end position="371"/>
    </location>
</feature>
<dbReference type="PROSITE" id="PS00107">
    <property type="entry name" value="PROTEIN_KINASE_ATP"/>
    <property type="match status" value="1"/>
</dbReference>
<keyword evidence="2" id="KW-0808">Transferase</keyword>
<dbReference type="OrthoDB" id="10004143at2759"/>
<evidence type="ECO:0000256" key="5">
    <source>
        <dbReference type="ARBA" id="ARBA00022840"/>
    </source>
</evidence>
<evidence type="ECO:0000259" key="8">
    <source>
        <dbReference type="PROSITE" id="PS50011"/>
    </source>
</evidence>
<dbReference type="GO" id="GO:0004674">
    <property type="term" value="F:protein serine/threonine kinase activity"/>
    <property type="evidence" value="ECO:0007669"/>
    <property type="project" value="UniProtKB-KW"/>
</dbReference>
<gene>
    <name evidence="9" type="ORF">H310_01576</name>
</gene>
<dbReference type="InterPro" id="IPR017441">
    <property type="entry name" value="Protein_kinase_ATP_BS"/>
</dbReference>
<evidence type="ECO:0000256" key="4">
    <source>
        <dbReference type="ARBA" id="ARBA00022777"/>
    </source>
</evidence>
<dbReference type="Pfam" id="PF00069">
    <property type="entry name" value="Pkinase"/>
    <property type="match status" value="1"/>
</dbReference>
<dbReference type="GeneID" id="20078626"/>
<dbReference type="VEuPathDB" id="FungiDB:H310_01576"/>
<feature type="compositionally biased region" description="Basic residues" evidence="7">
    <location>
        <begin position="335"/>
        <end position="345"/>
    </location>
</feature>
<feature type="compositionally biased region" description="Low complexity" evidence="7">
    <location>
        <begin position="346"/>
        <end position="368"/>
    </location>
</feature>
<sequence>MADNLHEYDLGDMVGSGSSAQVYWAHRVSDGQLVAIKVLDKMQHALIRRQSKSMSMTTDIHEIKLQQQLSHRNVLKILDVFEDARNAFLVLEPCLGGSLQTLLAKDDGNRRLPLDEDRAQHYIRSLVAGIAHIHDHNIIHRDLKLSNILLTSDDVVKIADFGLATDLAANQTPTTICGTPNFIAPEVLLGHPYTISADLWSLGCIAYSLLVGTAPFQGQTVAETLQNVSSREFEVAMPAFLSPLAVDFLQCLLCGEPSKRTPCSVLAHHPWLMRSPSMPSDVGAAQPSAVSISLPERPPSILPTHESDERSESTAVPNRPVKVKKCTTRSSSRQPRMKPRRRRQPRIIIDSSSSESSSNESKSSSLSSGDDADLAQLQTVLDKMALRASSAKTECVPAPEPASTATSVQESAALNPPVASFTVEYHSILGQSTLSEFICSRTSFGLELLGHDGRGEPHIEYHLADGIIRGTLSPTRRFDYNLSSLPLVDLSADVSTWIRLAQWCLGQLPVREARLALPDEVLQNLKRLEELEQSLRQEATTSMQTPAVSHEAAAVAELAGIGIAESLEDGTLCLYFVDGAVLQVDDCAATVSYLPVGASTFDVFPLHVASSLDSASENETSYVQSPVIQMPHEVSRRLKHRNATKARITTAIHDTMVDASATPLGYDLVDVNVNETAKLLPNPKSAGGSGGDMSSPPSRLLAELMASVRQTLVSLPTVADAATPESSKPVQPPSPTDLQFPDFGCSTDAFASPVSSHATTTDPWMLPSKPIDGETLAHTPALSFEATHSMGAITNESCIAPVNATTPAASDALAPCPPHEVTRAVTKPLAVDNVSKDQPLTQAVPEEAPAMLASPSPLLPPLIHAMLDDVQVDIARFYIPVDLVTIRILVHVQRSLIGFLDAIANDGGNQTILAQLPLRRMRHLSCVMGVETILSWLWRHGSVCVQAWLRGAILNVRGARQRPAAPLMITATNMAPVVLAVQKHTKAKHPQRPLESVRSRDPLGPACTLVLHDEIGYSQYMDGLYSPRHRNTKATTQARVETMACEPPTLLSELSPRRGLHVLMSEHIYRHEYRPIDKHIPRFSSKSSVGDVAAAATRRKRGVEYGNLKGKVVHSQ</sequence>
<dbReference type="eggNOG" id="KOG0575">
    <property type="taxonomic scope" value="Eukaryota"/>
</dbReference>
<dbReference type="FunFam" id="1.10.510.10:FF:000571">
    <property type="entry name" value="Maternal embryonic leucine zipper kinase"/>
    <property type="match status" value="1"/>
</dbReference>
<name>A0A024UT55_9STRA</name>
<keyword evidence="1" id="KW-0723">Serine/threonine-protein kinase</keyword>
<evidence type="ECO:0000256" key="2">
    <source>
        <dbReference type="ARBA" id="ARBA00022679"/>
    </source>
</evidence>
<reference evidence="9" key="1">
    <citation type="submission" date="2013-12" db="EMBL/GenBank/DDBJ databases">
        <title>The Genome Sequence of Aphanomyces invadans NJM9701.</title>
        <authorList>
            <consortium name="The Broad Institute Genomics Platform"/>
            <person name="Russ C."/>
            <person name="Tyler B."/>
            <person name="van West P."/>
            <person name="Dieguez-Uribeondo J."/>
            <person name="Young S.K."/>
            <person name="Zeng Q."/>
            <person name="Gargeya S."/>
            <person name="Fitzgerald M."/>
            <person name="Abouelleil A."/>
            <person name="Alvarado L."/>
            <person name="Chapman S.B."/>
            <person name="Gainer-Dewar J."/>
            <person name="Goldberg J."/>
            <person name="Griggs A."/>
            <person name="Gujja S."/>
            <person name="Hansen M."/>
            <person name="Howarth C."/>
            <person name="Imamovic A."/>
            <person name="Ireland A."/>
            <person name="Larimer J."/>
            <person name="McCowan C."/>
            <person name="Murphy C."/>
            <person name="Pearson M."/>
            <person name="Poon T.W."/>
            <person name="Priest M."/>
            <person name="Roberts A."/>
            <person name="Saif S."/>
            <person name="Shea T."/>
            <person name="Sykes S."/>
            <person name="Wortman J."/>
            <person name="Nusbaum C."/>
            <person name="Birren B."/>
        </authorList>
    </citation>
    <scope>NUCLEOTIDE SEQUENCE [LARGE SCALE GENOMIC DNA]</scope>
    <source>
        <strain evidence="9">NJM9701</strain>
    </source>
</reference>
<dbReference type="InterPro" id="IPR011009">
    <property type="entry name" value="Kinase-like_dom_sf"/>
</dbReference>
<keyword evidence="5 6" id="KW-0067">ATP-binding</keyword>
<dbReference type="PROSITE" id="PS50011">
    <property type="entry name" value="PROTEIN_KINASE_DOM"/>
    <property type="match status" value="1"/>
</dbReference>
<dbReference type="GO" id="GO:0005524">
    <property type="term" value="F:ATP binding"/>
    <property type="evidence" value="ECO:0007669"/>
    <property type="project" value="UniProtKB-UniRule"/>
</dbReference>
<proteinExistence type="predicted"/>
<dbReference type="SMART" id="SM00220">
    <property type="entry name" value="S_TKc"/>
    <property type="match status" value="1"/>
</dbReference>
<evidence type="ECO:0000256" key="6">
    <source>
        <dbReference type="PROSITE-ProRule" id="PRU10141"/>
    </source>
</evidence>
<organism evidence="9">
    <name type="scientific">Aphanomyces invadans</name>
    <dbReference type="NCBI Taxonomy" id="157072"/>
    <lineage>
        <taxon>Eukaryota</taxon>
        <taxon>Sar</taxon>
        <taxon>Stramenopiles</taxon>
        <taxon>Oomycota</taxon>
        <taxon>Saprolegniomycetes</taxon>
        <taxon>Saprolegniales</taxon>
        <taxon>Verrucalvaceae</taxon>
        <taxon>Aphanomyces</taxon>
    </lineage>
</organism>
<dbReference type="RefSeq" id="XP_008862945.1">
    <property type="nucleotide sequence ID" value="XM_008864723.1"/>
</dbReference>
<evidence type="ECO:0000256" key="1">
    <source>
        <dbReference type="ARBA" id="ARBA00022527"/>
    </source>
</evidence>
<evidence type="ECO:0000256" key="7">
    <source>
        <dbReference type="SAM" id="MobiDB-lite"/>
    </source>
</evidence>